<feature type="domain" description="EML-like first beta-propeller" evidence="11">
    <location>
        <begin position="177"/>
        <end position="399"/>
    </location>
</feature>
<dbReference type="SMART" id="SM00320">
    <property type="entry name" value="WD40"/>
    <property type="match status" value="15"/>
</dbReference>
<evidence type="ECO:0000256" key="4">
    <source>
        <dbReference type="ARBA" id="ARBA00022490"/>
    </source>
</evidence>
<sequence length="1258" mass="140203">TLVDSNSEESDSDQSDVPEMDSEIEQETQLTYRRQVYKEDLPQLKEQCREKHRATSIKKRERAPTSALKLHFIHGYRGYDCRSNLFYTQTGEIVYHVAAVGIVYNRQQNTQRFYLGHDDDILCLAIHPLKDYVATGQVGRDSSIHIWDTEMLKPMSVLKGYHQYGVCALDFSALDVTMELAVIMAAGAVRKGNRMVLFFLTADGKRLVSIGLDDNHTIILWDWRKGEKLSAIRGSKDKIFVVKINPYMPDKLITAGIKHMKFWHKAGGGLIGRKGNMGKTETMMSAVYGWTEEMVFSGTCTGDICIWRDMFLVKTVKAHDGPVFSMHALEKGFVTGGKDGVVTLWDDTFERCLKTYAIKRAVLAPGSKGLLLEDNPSIRAISLGHGHILVGTKNGEILEVDKSGPVTLLVQGHMEGEVWGLASHPHLPLCATVSDDKTLRIWDLSPSHCMLAVRKLKKGGRCCCFSPDGKALAVGLNDGSFLIVNADTLEDLVSFHHRKDVISEIRFSPGAGKYLAVASADSFVDIYNVMSSKRVGVCKGSLNCITHLDWDRRGKLLQVNTAAKEQLFFEAPRGRRQMIPPTEVEKIDWSTWTCVLGTSCEGIWPIFSDVAEVTSACLSSNRKVLATGDDLGYVKLFRYPVKGKYAKFKRYVAHSTHVTNVRWTHDDTLLVTVGGGDTCLMIWSHECDGHRETRQGDSEESDIESEDDGGYDSDVTRENEINYTIKALSTNLRQMCGVKPHLQQKEPSVDERPPVSRALPQPEKLQTNNVGKKKKPIEDLVLELVFGYRGNDCRNNVHYLNDGADIIYHAASVGIVLNLTTACQSFYLEHSDDILCLTINQHPKFPNVVATGQVATSPSIHVWDAMNKQTLLVLRCYHSRGICSVSFSATGKLLLSVGLDPEHTITVWKWQEGAKVASHAGHTQRIFVAEFRPDSDTQFVSVGIKHVRFWSLAGRALLSKKGVLSSIEDSRMQTMLSVAFGANNLTFTGTISGDVFVWKEHILVRIVAKAHTGPVFTMYTTLRDGLIVTGGKERPSKEGGALKLWDQELKRCRAFRLETGQIIDCVRSVCRGKGKILVGTRNAEIIEVGEKNAACNILVNGHMDGPIWGLGTHPTRDVFLSAAEDGTVRLWDIPEKVYILISSLQYHYSENQRVPFVPVSHTDVVFRSAKQKMLNKVNLGHPARTVCYSPEGDMVAIGMKNGEFIILLVTSLKIWGKKRDRRSAIQDIRLGSSPQFSQRDSTLLLSLAISPWKRTSTK</sequence>
<evidence type="ECO:0000256" key="8">
    <source>
        <dbReference type="ARBA" id="ARBA00023212"/>
    </source>
</evidence>
<dbReference type="SUPFAM" id="SSF50978">
    <property type="entry name" value="WD40 repeat-like"/>
    <property type="match status" value="3"/>
</dbReference>
<comment type="similarity">
    <text evidence="3">Belongs to the WD repeat EMAP family.</text>
</comment>
<dbReference type="Pfam" id="PF00400">
    <property type="entry name" value="WD40"/>
    <property type="match status" value="2"/>
</dbReference>
<protein>
    <submittedName>
        <fullName evidence="13">Echinoderm microtubule associated protein like 5-like</fullName>
    </submittedName>
</protein>
<feature type="repeat" description="WD" evidence="9">
    <location>
        <begin position="1113"/>
        <end position="1133"/>
    </location>
</feature>
<evidence type="ECO:0000256" key="6">
    <source>
        <dbReference type="ARBA" id="ARBA00022701"/>
    </source>
</evidence>
<dbReference type="FunFam" id="2.130.10.10:FF:000037">
    <property type="entry name" value="Putative echinoderm microtubule-associated protein-like 6"/>
    <property type="match status" value="1"/>
</dbReference>
<proteinExistence type="inferred from homology"/>
<evidence type="ECO:0000313" key="14">
    <source>
        <dbReference type="Proteomes" id="UP000034805"/>
    </source>
</evidence>
<evidence type="ECO:0000256" key="1">
    <source>
        <dbReference type="ARBA" id="ARBA00003210"/>
    </source>
</evidence>
<feature type="compositionally biased region" description="Acidic residues" evidence="10">
    <location>
        <begin position="698"/>
        <end position="711"/>
    </location>
</feature>
<dbReference type="FunFam" id="2.130.10.10:FF:000024">
    <property type="entry name" value="Putative echinoderm microtubule-associated protein-like 6"/>
    <property type="match status" value="1"/>
</dbReference>
<dbReference type="InterPro" id="IPR055439">
    <property type="entry name" value="Beta-prop_EML_1st"/>
</dbReference>
<evidence type="ECO:0000256" key="3">
    <source>
        <dbReference type="ARBA" id="ARBA00006489"/>
    </source>
</evidence>
<dbReference type="GO" id="GO:0008017">
    <property type="term" value="F:microtubule binding"/>
    <property type="evidence" value="ECO:0007669"/>
    <property type="project" value="TreeGrafter"/>
</dbReference>
<comment type="function">
    <text evidence="1">May modify the assembly dynamics of microtubules, such that microtubules are slightly longer, but more dynamic.</text>
</comment>
<keyword evidence="7" id="KW-0677">Repeat</keyword>
<comment type="subcellular location">
    <subcellularLocation>
        <location evidence="2">Cytoplasm</location>
        <location evidence="2">Cytoskeleton</location>
    </subcellularLocation>
</comment>
<reference evidence="13 14" key="1">
    <citation type="submission" date="2015-08" db="EMBL/GenBank/DDBJ databases">
        <title>The genome of the Asian arowana (Scleropages formosus).</title>
        <authorList>
            <person name="Tan M.H."/>
            <person name="Gan H.M."/>
            <person name="Croft L.J."/>
            <person name="Austin C.M."/>
        </authorList>
    </citation>
    <scope>NUCLEOTIDE SEQUENCE [LARGE SCALE GENOMIC DNA]</scope>
    <source>
        <strain evidence="13">Aro1</strain>
    </source>
</reference>
<dbReference type="PROSITE" id="PS50082">
    <property type="entry name" value="WD_REPEATS_2"/>
    <property type="match status" value="2"/>
</dbReference>
<feature type="region of interest" description="Disordered" evidence="10">
    <location>
        <begin position="690"/>
        <end position="716"/>
    </location>
</feature>
<name>A0A0P7WS98_SCLFO</name>
<dbReference type="Gene3D" id="2.130.10.10">
    <property type="entry name" value="YVTN repeat-like/Quinoprotein amine dehydrogenase"/>
    <property type="match status" value="3"/>
</dbReference>
<comment type="caution">
    <text evidence="13">The sequence shown here is derived from an EMBL/GenBank/DDBJ whole genome shotgun (WGS) entry which is preliminary data.</text>
</comment>
<dbReference type="EMBL" id="JARO02006809">
    <property type="protein sequence ID" value="KPP64744.1"/>
    <property type="molecule type" value="Genomic_DNA"/>
</dbReference>
<feature type="repeat" description="WD" evidence="9">
    <location>
        <begin position="316"/>
        <end position="346"/>
    </location>
</feature>
<dbReference type="InterPro" id="IPR019775">
    <property type="entry name" value="WD40_repeat_CS"/>
</dbReference>
<dbReference type="InterPro" id="IPR001680">
    <property type="entry name" value="WD40_rpt"/>
</dbReference>
<dbReference type="PROSITE" id="PS00678">
    <property type="entry name" value="WD_REPEATS_1"/>
    <property type="match status" value="1"/>
</dbReference>
<dbReference type="FunFam" id="2.130.10.10:FF:000035">
    <property type="entry name" value="Putative echinoderm microtubule-associated protein-like 6"/>
    <property type="match status" value="1"/>
</dbReference>
<dbReference type="PANTHER" id="PTHR13720:SF16">
    <property type="entry name" value="ECHINODERM MICROTUBULE-ASSOCIATED PROTEIN-LIKE 5"/>
    <property type="match status" value="1"/>
</dbReference>
<evidence type="ECO:0000256" key="10">
    <source>
        <dbReference type="SAM" id="MobiDB-lite"/>
    </source>
</evidence>
<dbReference type="InterPro" id="IPR050630">
    <property type="entry name" value="WD_repeat_EMAP"/>
</dbReference>
<evidence type="ECO:0000259" key="12">
    <source>
        <dbReference type="Pfam" id="PF23414"/>
    </source>
</evidence>
<dbReference type="InterPro" id="IPR005108">
    <property type="entry name" value="HELP"/>
</dbReference>
<evidence type="ECO:0000256" key="7">
    <source>
        <dbReference type="ARBA" id="ARBA00022737"/>
    </source>
</evidence>
<dbReference type="InterPro" id="IPR015943">
    <property type="entry name" value="WD40/YVTN_repeat-like_dom_sf"/>
</dbReference>
<dbReference type="AlphaFoldDB" id="A0A0P7WS98"/>
<accession>A0A0P7WS98</accession>
<organism evidence="13 14">
    <name type="scientific">Scleropages formosus</name>
    <name type="common">Asian bonytongue</name>
    <name type="synonym">Osteoglossum formosum</name>
    <dbReference type="NCBI Taxonomy" id="113540"/>
    <lineage>
        <taxon>Eukaryota</taxon>
        <taxon>Metazoa</taxon>
        <taxon>Chordata</taxon>
        <taxon>Craniata</taxon>
        <taxon>Vertebrata</taxon>
        <taxon>Euteleostomi</taxon>
        <taxon>Actinopterygii</taxon>
        <taxon>Neopterygii</taxon>
        <taxon>Teleostei</taxon>
        <taxon>Osteoglossocephala</taxon>
        <taxon>Osteoglossomorpha</taxon>
        <taxon>Osteoglossiformes</taxon>
        <taxon>Osteoglossidae</taxon>
        <taxon>Scleropages</taxon>
    </lineage>
</organism>
<dbReference type="InterPro" id="IPR036322">
    <property type="entry name" value="WD40_repeat_dom_sf"/>
</dbReference>
<dbReference type="Pfam" id="PF23414">
    <property type="entry name" value="Beta-prop_EML_2"/>
    <property type="match status" value="1"/>
</dbReference>
<evidence type="ECO:0000313" key="13">
    <source>
        <dbReference type="EMBL" id="KPP64744.1"/>
    </source>
</evidence>
<keyword evidence="4" id="KW-0963">Cytoplasm</keyword>
<feature type="domain" description="EML-like first beta-propeller" evidence="11">
    <location>
        <begin position="824"/>
        <end position="1087"/>
    </location>
</feature>
<keyword evidence="6" id="KW-0493">Microtubule</keyword>
<keyword evidence="8" id="KW-0206">Cytoskeleton</keyword>
<dbReference type="InterPro" id="IPR055442">
    <property type="entry name" value="Beta-prop_EML-like_2nd"/>
</dbReference>
<dbReference type="STRING" id="113540.ENSSFOP00015049564"/>
<gene>
    <name evidence="13" type="ORF">Z043_116879</name>
</gene>
<dbReference type="Pfam" id="PF03451">
    <property type="entry name" value="HELP"/>
    <property type="match status" value="2"/>
</dbReference>
<feature type="region of interest" description="Disordered" evidence="10">
    <location>
        <begin position="1"/>
        <end position="25"/>
    </location>
</feature>
<feature type="non-terminal residue" evidence="13">
    <location>
        <position position="1"/>
    </location>
</feature>
<dbReference type="Pfam" id="PF23409">
    <property type="entry name" value="Beta-prop_EML"/>
    <property type="match status" value="2"/>
</dbReference>
<dbReference type="GO" id="GO:0005874">
    <property type="term" value="C:microtubule"/>
    <property type="evidence" value="ECO:0007669"/>
    <property type="project" value="UniProtKB-KW"/>
</dbReference>
<dbReference type="GO" id="GO:0005929">
    <property type="term" value="C:cilium"/>
    <property type="evidence" value="ECO:0007669"/>
    <property type="project" value="UniProtKB-ARBA"/>
</dbReference>
<dbReference type="PANTHER" id="PTHR13720">
    <property type="entry name" value="WD-40 REPEAT PROTEIN"/>
    <property type="match status" value="1"/>
</dbReference>
<keyword evidence="5 9" id="KW-0853">WD repeat</keyword>
<evidence type="ECO:0000256" key="2">
    <source>
        <dbReference type="ARBA" id="ARBA00004245"/>
    </source>
</evidence>
<evidence type="ECO:0000259" key="11">
    <source>
        <dbReference type="Pfam" id="PF23409"/>
    </source>
</evidence>
<evidence type="ECO:0000256" key="9">
    <source>
        <dbReference type="PROSITE-ProRule" id="PRU00221"/>
    </source>
</evidence>
<dbReference type="Proteomes" id="UP000034805">
    <property type="component" value="Unassembled WGS sequence"/>
</dbReference>
<feature type="domain" description="EML-like second beta-propeller" evidence="12">
    <location>
        <begin position="418"/>
        <end position="684"/>
    </location>
</feature>
<evidence type="ECO:0000256" key="5">
    <source>
        <dbReference type="ARBA" id="ARBA00022574"/>
    </source>
</evidence>